<dbReference type="PANTHER" id="PTHR12526:SF510">
    <property type="entry name" value="D-INOSITOL 3-PHOSPHATE GLYCOSYLTRANSFERASE"/>
    <property type="match status" value="1"/>
</dbReference>
<evidence type="ECO:0000259" key="3">
    <source>
        <dbReference type="Pfam" id="PF00534"/>
    </source>
</evidence>
<dbReference type="InterPro" id="IPR001296">
    <property type="entry name" value="Glyco_trans_1"/>
</dbReference>
<dbReference type="PATRIC" id="fig|52.7.peg.8325"/>
<evidence type="ECO:0000256" key="2">
    <source>
        <dbReference type="ARBA" id="ARBA00022679"/>
    </source>
</evidence>
<dbReference type="Pfam" id="PF13439">
    <property type="entry name" value="Glyco_transf_4"/>
    <property type="match status" value="1"/>
</dbReference>
<keyword evidence="6" id="KW-1185">Reference proteome</keyword>
<feature type="domain" description="Glycosyltransferase subfamily 4-like N-terminal" evidence="4">
    <location>
        <begin position="172"/>
        <end position="269"/>
    </location>
</feature>
<evidence type="ECO:0000313" key="6">
    <source>
        <dbReference type="Proteomes" id="UP000067626"/>
    </source>
</evidence>
<dbReference type="STRING" id="52.CMC5_075700"/>
<keyword evidence="2" id="KW-0808">Transferase</keyword>
<protein>
    <recommendedName>
        <fullName evidence="7">Glycosyltransferase</fullName>
    </recommendedName>
</protein>
<name>A0A0K1ERU1_CHOCO</name>
<evidence type="ECO:0000259" key="4">
    <source>
        <dbReference type="Pfam" id="PF13439"/>
    </source>
</evidence>
<evidence type="ECO:0008006" key="7">
    <source>
        <dbReference type="Google" id="ProtNLM"/>
    </source>
</evidence>
<proteinExistence type="predicted"/>
<dbReference type="Pfam" id="PF00534">
    <property type="entry name" value="Glycos_transf_1"/>
    <property type="match status" value="1"/>
</dbReference>
<gene>
    <name evidence="5" type="ORF">CMC5_075700</name>
</gene>
<dbReference type="Proteomes" id="UP000067626">
    <property type="component" value="Chromosome"/>
</dbReference>
<organism evidence="5 6">
    <name type="scientific">Chondromyces crocatus</name>
    <dbReference type="NCBI Taxonomy" id="52"/>
    <lineage>
        <taxon>Bacteria</taxon>
        <taxon>Pseudomonadati</taxon>
        <taxon>Myxococcota</taxon>
        <taxon>Polyangia</taxon>
        <taxon>Polyangiales</taxon>
        <taxon>Polyangiaceae</taxon>
        <taxon>Chondromyces</taxon>
    </lineage>
</organism>
<feature type="domain" description="Glycosyl transferase family 1" evidence="3">
    <location>
        <begin position="331"/>
        <end position="491"/>
    </location>
</feature>
<sequence>MGFVFGGAEPALFERTRRALAQVGVPAERCADEGALTRALCSASGPAWILRSGAWPIAFAPPPPSATGKPLLGVGALHAPDQDQLAGGWDTLLASTGGDLSRWPERVDVALESVWTEAPQALGALLDEGHSLATATRKLLDHGHRAVRVPSLDVRYDARLRIVQAITALHRGGAERIALDLTMGLEAAGEAVQLLVMDRPARAAFAPLPGAVLLGGYAPHREARTAAMARIAAAMGADVVHAHLLDADALGEMASRGLPLVVTLHNEQPGWPPGVDALCEDARVTWAACSLGVHRDAKEAGLRGTIRTVWNGIQPPAPQDAARSAAQRVATRDALGIPERARVLLSVANYRPQKRLHELPAVLAHLVARGIDAHLLLVGERERGPAAAAAATLRDAAAKHDVLSRLHEVGDQEDVAPYRAAADVLVTASLHEGLSLAQLEALAAGLPIVTTDVGGARELARKHATVRVVAREASTDALAAATAEVLTTSPLPSPPSEVLSLAEDFTTRRMVDRYRDLYRRAVAPPARSEGGLVLVTNNFTTGGAQSSARRLLLALAAAGVSVRAVVIEEQAAYPTPGRTALEQAGIPVFVAPRAGAHDPLHTARVVAAHVDAEPTAAVMFWNAIPEHKILITDLLHHVPVFDVSPGEMYFASLERYFRRPRPGMPYIDARDYGARLAGVVVKYGAEAQRAADVLGAPVHVIPNGIVVPASPPARRSEKAPDAPLIVGTLARIGPDKKLEQLIEAAALADARMPPWELWIAGAPERGAEAYAATLQTMARGLPVRWVGEQAAAPFLADLDLFALVAEPAGCPNASMEAMASGLAVVATDVGGMAEQVTHEETGLLVPRGDVSALADALIRLAGDAASRAAMGLASHRRAAAHLDMGTMVRRYAQLCLNRTLDAAPMRG</sequence>
<evidence type="ECO:0000313" key="5">
    <source>
        <dbReference type="EMBL" id="AKT43338.1"/>
    </source>
</evidence>
<evidence type="ECO:0000256" key="1">
    <source>
        <dbReference type="ARBA" id="ARBA00022676"/>
    </source>
</evidence>
<dbReference type="SUPFAM" id="SSF53756">
    <property type="entry name" value="UDP-Glycosyltransferase/glycogen phosphorylase"/>
    <property type="match status" value="2"/>
</dbReference>
<dbReference type="Pfam" id="PF13692">
    <property type="entry name" value="Glyco_trans_1_4"/>
    <property type="match status" value="1"/>
</dbReference>
<dbReference type="Gene3D" id="3.40.50.2000">
    <property type="entry name" value="Glycogen Phosphorylase B"/>
    <property type="match status" value="4"/>
</dbReference>
<dbReference type="PANTHER" id="PTHR12526">
    <property type="entry name" value="GLYCOSYLTRANSFERASE"/>
    <property type="match status" value="1"/>
</dbReference>
<dbReference type="GO" id="GO:0016757">
    <property type="term" value="F:glycosyltransferase activity"/>
    <property type="evidence" value="ECO:0007669"/>
    <property type="project" value="InterPro"/>
</dbReference>
<dbReference type="KEGG" id="ccro:CMC5_075700"/>
<reference evidence="5 6" key="1">
    <citation type="submission" date="2015-07" db="EMBL/GenBank/DDBJ databases">
        <title>Genome analysis of myxobacterium Chondromyces crocatus Cm c5 reveals a high potential for natural compound synthesis and the genetic basis for the loss of fruiting body formation.</title>
        <authorList>
            <person name="Zaburannyi N."/>
            <person name="Bunk B."/>
            <person name="Maier J."/>
            <person name="Overmann J."/>
            <person name="Mueller R."/>
        </authorList>
    </citation>
    <scope>NUCLEOTIDE SEQUENCE [LARGE SCALE GENOMIC DNA]</scope>
    <source>
        <strain evidence="5 6">Cm c5</strain>
    </source>
</reference>
<dbReference type="AlphaFoldDB" id="A0A0K1ERU1"/>
<dbReference type="EMBL" id="CP012159">
    <property type="protein sequence ID" value="AKT43338.1"/>
    <property type="molecule type" value="Genomic_DNA"/>
</dbReference>
<dbReference type="CDD" id="cd03801">
    <property type="entry name" value="GT4_PimA-like"/>
    <property type="match status" value="1"/>
</dbReference>
<keyword evidence="1" id="KW-0328">Glycosyltransferase</keyword>
<accession>A0A0K1ERU1</accession>
<dbReference type="InterPro" id="IPR028098">
    <property type="entry name" value="Glyco_trans_4-like_N"/>
</dbReference>